<keyword evidence="1" id="KW-0285">Flavoprotein</keyword>
<keyword evidence="2" id="KW-0288">FMN</keyword>
<feature type="domain" description="Flavodoxin-like" evidence="3">
    <location>
        <begin position="24"/>
        <end position="171"/>
    </location>
</feature>
<dbReference type="PROSITE" id="PS50902">
    <property type="entry name" value="FLAVODOXIN_LIKE"/>
    <property type="match status" value="1"/>
</dbReference>
<evidence type="ECO:0000256" key="2">
    <source>
        <dbReference type="ARBA" id="ARBA00022643"/>
    </source>
</evidence>
<evidence type="ECO:0000256" key="1">
    <source>
        <dbReference type="ARBA" id="ARBA00022630"/>
    </source>
</evidence>
<protein>
    <submittedName>
        <fullName evidence="4">Flavodoxin</fullName>
    </submittedName>
</protein>
<dbReference type="Gene3D" id="3.40.50.360">
    <property type="match status" value="1"/>
</dbReference>
<evidence type="ECO:0000259" key="3">
    <source>
        <dbReference type="PROSITE" id="PS50902"/>
    </source>
</evidence>
<evidence type="ECO:0000313" key="5">
    <source>
        <dbReference type="Proteomes" id="UP001143304"/>
    </source>
</evidence>
<reference evidence="4" key="1">
    <citation type="submission" date="2019-02" db="EMBL/GenBank/DDBJ databases">
        <authorList>
            <person name="Li S.-H."/>
        </authorList>
    </citation>
    <scope>NUCLEOTIDE SEQUENCE</scope>
    <source>
        <strain evidence="4">IMCC11814</strain>
    </source>
</reference>
<gene>
    <name evidence="4" type="ORF">EYC82_02800</name>
</gene>
<dbReference type="EMBL" id="SHNO01000001">
    <property type="protein sequence ID" value="MCX2976285.1"/>
    <property type="molecule type" value="Genomic_DNA"/>
</dbReference>
<dbReference type="Pfam" id="PF03358">
    <property type="entry name" value="FMN_red"/>
    <property type="match status" value="1"/>
</dbReference>
<dbReference type="InterPro" id="IPR029039">
    <property type="entry name" value="Flavoprotein-like_sf"/>
</dbReference>
<keyword evidence="5" id="KW-1185">Reference proteome</keyword>
<dbReference type="InterPro" id="IPR005025">
    <property type="entry name" value="FMN_Rdtase-like_dom"/>
</dbReference>
<accession>A0ABT3T200</accession>
<proteinExistence type="predicted"/>
<evidence type="ECO:0000313" key="4">
    <source>
        <dbReference type="EMBL" id="MCX2976285.1"/>
    </source>
</evidence>
<dbReference type="Proteomes" id="UP001143304">
    <property type="component" value="Unassembled WGS sequence"/>
</dbReference>
<comment type="caution">
    <text evidence="4">The sequence shown here is derived from an EMBL/GenBank/DDBJ whole genome shotgun (WGS) entry which is preliminary data.</text>
</comment>
<dbReference type="InterPro" id="IPR008254">
    <property type="entry name" value="Flavodoxin/NO_synth"/>
</dbReference>
<dbReference type="SUPFAM" id="SSF52218">
    <property type="entry name" value="Flavoproteins"/>
    <property type="match status" value="1"/>
</dbReference>
<organism evidence="4 5">
    <name type="scientific">Candidatus Marimicrobium litorale</name>
    <dbReference type="NCBI Taxonomy" id="2518991"/>
    <lineage>
        <taxon>Bacteria</taxon>
        <taxon>Pseudomonadati</taxon>
        <taxon>Pseudomonadota</taxon>
        <taxon>Gammaproteobacteria</taxon>
        <taxon>Cellvibrionales</taxon>
        <taxon>Halieaceae</taxon>
        <taxon>Marimicrobium</taxon>
    </lineage>
</organism>
<name>A0ABT3T200_9GAMM</name>
<sequence>MTRRLRCVPIHAGNRSTGAALKSLLIVYHSQSGTCARLACAVRKGAIKEVSLQVTLMRAWDAGVRQMAAADGLLLVAAENSGTLSGTMKDFFDRTLYPSIRRELVLPYALLISAGNDGRGARAQAERIASGYPLVRAAETVIVRGEYSSVQAQAATELGEAFATGLSMGIF</sequence>